<proteinExistence type="predicted"/>
<comment type="caution">
    <text evidence="1">The sequence shown here is derived from an EMBL/GenBank/DDBJ whole genome shotgun (WGS) entry which is preliminary data.</text>
</comment>
<sequence>MARSAWSIALPPTHLRHMAREHGGSGGQPVMDVGATRVESKGLEYDPGIAKVALKL</sequence>
<evidence type="ECO:0000313" key="2">
    <source>
        <dbReference type="Proteomes" id="UP000184267"/>
    </source>
</evidence>
<dbReference type="EMBL" id="MNAD01001250">
    <property type="protein sequence ID" value="OJT06855.1"/>
    <property type="molecule type" value="Genomic_DNA"/>
</dbReference>
<protein>
    <submittedName>
        <fullName evidence="1">Uncharacterized protein</fullName>
    </submittedName>
</protein>
<dbReference type="AlphaFoldDB" id="A0A1M2VGY2"/>
<gene>
    <name evidence="1" type="ORF">TRAPUB_2294</name>
</gene>
<reference evidence="1 2" key="1">
    <citation type="submission" date="2016-10" db="EMBL/GenBank/DDBJ databases">
        <title>Genome sequence of the basidiomycete white-rot fungus Trametes pubescens.</title>
        <authorList>
            <person name="Makela M.R."/>
            <person name="Granchi Z."/>
            <person name="Peng M."/>
            <person name="De Vries R.P."/>
            <person name="Grigoriev I."/>
            <person name="Riley R."/>
            <person name="Hilden K."/>
        </authorList>
    </citation>
    <scope>NUCLEOTIDE SEQUENCE [LARGE SCALE GENOMIC DNA]</scope>
    <source>
        <strain evidence="1 2">FBCC735</strain>
    </source>
</reference>
<dbReference type="Proteomes" id="UP000184267">
    <property type="component" value="Unassembled WGS sequence"/>
</dbReference>
<organism evidence="1 2">
    <name type="scientific">Trametes pubescens</name>
    <name type="common">White-rot fungus</name>
    <dbReference type="NCBI Taxonomy" id="154538"/>
    <lineage>
        <taxon>Eukaryota</taxon>
        <taxon>Fungi</taxon>
        <taxon>Dikarya</taxon>
        <taxon>Basidiomycota</taxon>
        <taxon>Agaricomycotina</taxon>
        <taxon>Agaricomycetes</taxon>
        <taxon>Polyporales</taxon>
        <taxon>Polyporaceae</taxon>
        <taxon>Trametes</taxon>
    </lineage>
</organism>
<keyword evidence="2" id="KW-1185">Reference proteome</keyword>
<evidence type="ECO:0000313" key="1">
    <source>
        <dbReference type="EMBL" id="OJT06855.1"/>
    </source>
</evidence>
<name>A0A1M2VGY2_TRAPU</name>
<accession>A0A1M2VGY2</accession>